<evidence type="ECO:0008006" key="5">
    <source>
        <dbReference type="Google" id="ProtNLM"/>
    </source>
</evidence>
<dbReference type="Proteomes" id="UP000007364">
    <property type="component" value="Unassembled WGS sequence"/>
</dbReference>
<dbReference type="Pfam" id="PF11738">
    <property type="entry name" value="DUF3298"/>
    <property type="match status" value="1"/>
</dbReference>
<dbReference type="PATRIC" id="fig|555500.3.peg.1858"/>
<proteinExistence type="predicted"/>
<accession>K2PUA3</accession>
<dbReference type="OrthoDB" id="594879at2"/>
<evidence type="ECO:0000313" key="3">
    <source>
        <dbReference type="EMBL" id="EKF55154.1"/>
    </source>
</evidence>
<dbReference type="Gene3D" id="3.90.640.20">
    <property type="entry name" value="Heat-shock cognate protein, ATPase"/>
    <property type="match status" value="1"/>
</dbReference>
<dbReference type="InterPro" id="IPR037126">
    <property type="entry name" value="PdaC/RsiV-like_sf"/>
</dbReference>
<dbReference type="RefSeq" id="WP_008991647.1">
    <property type="nucleotide sequence ID" value="NZ_AMSG01000010.1"/>
</dbReference>
<dbReference type="Gene3D" id="3.30.565.40">
    <property type="entry name" value="Fervidobacterium nodosum Rt17-B1 like"/>
    <property type="match status" value="1"/>
</dbReference>
<name>K2PUA3_9FLAO</name>
<evidence type="ECO:0000313" key="4">
    <source>
        <dbReference type="Proteomes" id="UP000007364"/>
    </source>
</evidence>
<reference evidence="3 4" key="1">
    <citation type="journal article" date="2012" name="J. Bacteriol.">
        <title>Genome Sequence of Galbibacter marinum Type Strain ck-I2-15.</title>
        <authorList>
            <person name="Lai Q."/>
            <person name="Li C."/>
            <person name="Shao Z."/>
        </authorList>
    </citation>
    <scope>NUCLEOTIDE SEQUENCE [LARGE SCALE GENOMIC DNA]</scope>
    <source>
        <strain evidence="4">ck-I2-15</strain>
    </source>
</reference>
<dbReference type="AlphaFoldDB" id="K2PUA3"/>
<dbReference type="EMBL" id="AMSG01000010">
    <property type="protein sequence ID" value="EKF55154.1"/>
    <property type="molecule type" value="Genomic_DNA"/>
</dbReference>
<dbReference type="InterPro" id="IPR025303">
    <property type="entry name" value="PdaC"/>
</dbReference>
<feature type="domain" description="DUF3298" evidence="1">
    <location>
        <begin position="160"/>
        <end position="236"/>
    </location>
</feature>
<comment type="caution">
    <text evidence="3">The sequence shown here is derived from an EMBL/GenBank/DDBJ whole genome shotgun (WGS) entry which is preliminary data.</text>
</comment>
<feature type="domain" description="Deacetylase PdaC" evidence="2">
    <location>
        <begin position="37"/>
        <end position="139"/>
    </location>
</feature>
<dbReference type="Pfam" id="PF13739">
    <property type="entry name" value="PdaC"/>
    <property type="match status" value="1"/>
</dbReference>
<evidence type="ECO:0000259" key="2">
    <source>
        <dbReference type="Pfam" id="PF13739"/>
    </source>
</evidence>
<dbReference type="PROSITE" id="PS51257">
    <property type="entry name" value="PROKAR_LIPOPROTEIN"/>
    <property type="match status" value="1"/>
</dbReference>
<protein>
    <recommendedName>
        <fullName evidence="5">DUF3298 domain-containing protein</fullName>
    </recommendedName>
</protein>
<dbReference type="STRING" id="555500.I215_08992"/>
<organism evidence="3 4">
    <name type="scientific">Galbibacter marinus</name>
    <dbReference type="NCBI Taxonomy" id="555500"/>
    <lineage>
        <taxon>Bacteria</taxon>
        <taxon>Pseudomonadati</taxon>
        <taxon>Bacteroidota</taxon>
        <taxon>Flavobacteriia</taxon>
        <taxon>Flavobacteriales</taxon>
        <taxon>Flavobacteriaceae</taxon>
        <taxon>Galbibacter</taxon>
    </lineage>
</organism>
<dbReference type="eggNOG" id="COG5513">
    <property type="taxonomic scope" value="Bacteria"/>
</dbReference>
<evidence type="ECO:0000259" key="1">
    <source>
        <dbReference type="Pfam" id="PF11738"/>
    </source>
</evidence>
<dbReference type="InterPro" id="IPR021729">
    <property type="entry name" value="DUF3298"/>
</dbReference>
<keyword evidence="4" id="KW-1185">Reference proteome</keyword>
<sequence>MGRFFVFGIILTLFIAGCSTEEKISFTNIDPIENNCEDCPKIAIDLPIAQPETTPEAQKINETLTEFAISILYYTDEDRPDSIADAIADFNLQYKKLKEAYPENIVPWEAKVKGEVSYENERFVSILFDSYVFTGGAHGYGSTSFLNFDLQTGEELSEGDFFNNPKEFTAFVETIFREQNDLKPEDNINSAGFMFEDDKFHLPASIGFDNQGVILIYNPYEIAAYADGQTTIQIPMDQAKAYINSSWLDTTE</sequence>
<gene>
    <name evidence="3" type="ORF">I215_08992</name>
</gene>